<comment type="similarity">
    <text evidence="2 6">Belongs to the class-I pyridoxal-phosphate-dependent aminotransferase family.</text>
</comment>
<proteinExistence type="inferred from homology"/>
<evidence type="ECO:0000313" key="8">
    <source>
        <dbReference type="EMBL" id="OGK56609.1"/>
    </source>
</evidence>
<dbReference type="GO" id="GO:0006520">
    <property type="term" value="P:amino acid metabolic process"/>
    <property type="evidence" value="ECO:0007669"/>
    <property type="project" value="InterPro"/>
</dbReference>
<sequence length="415" mass="46144">MKPFSRAIANIGTETAFAVGPEIQSWVDKGYDIIRVNIGEPGCNIARAATIAAIESIKNHETHYTPSSGAPALRKEIAHYMTVTREVSYDESDIILSTGGKPVIAGTFFILINPGDEVVYPTPSYPIYESMITFIGAKGVPIELKEEKGFRFDLNELKKKVSKKTKLLVINSPSNPSGGVLMSEDLKVIAELANKYDFYVLSDEIYSRIVFGNEFKKVTFKGNKLPIAPSIVSQKNMSERVIILDGFSKTYAMTGLRLGFAASKNKAFMKEFLTVAINLWSCLPQPMMAAAEAALGKDQSETQHEIMLYEKKRDVAVKMLNDIEGVSCHKSLGAFYLLPNVTKACQKLGLKDGEAMRKYLLTYDKKNKKGVAVLSRSHFGKRLAMEHQEYIRISTAGKMEDIKEGIRRIKEAIEK</sequence>
<organism evidence="8 9">
    <name type="scientific">Candidatus Roizmanbacteria bacterium RIFCSPLOWO2_02_FULL_38_10</name>
    <dbReference type="NCBI Taxonomy" id="1802074"/>
    <lineage>
        <taxon>Bacteria</taxon>
        <taxon>Candidatus Roizmaniibacteriota</taxon>
    </lineage>
</organism>
<keyword evidence="3 6" id="KW-0032">Aminotransferase</keyword>
<dbReference type="GO" id="GO:0030170">
    <property type="term" value="F:pyridoxal phosphate binding"/>
    <property type="evidence" value="ECO:0007669"/>
    <property type="project" value="InterPro"/>
</dbReference>
<dbReference type="GO" id="GO:0008483">
    <property type="term" value="F:transaminase activity"/>
    <property type="evidence" value="ECO:0007669"/>
    <property type="project" value="UniProtKB-KW"/>
</dbReference>
<protein>
    <recommendedName>
        <fullName evidence="6">Aminotransferase</fullName>
        <ecNumber evidence="6">2.6.1.-</ecNumber>
    </recommendedName>
</protein>
<dbReference type="CDD" id="cd00609">
    <property type="entry name" value="AAT_like"/>
    <property type="match status" value="1"/>
</dbReference>
<dbReference type="PRINTS" id="PR00753">
    <property type="entry name" value="ACCSYNTHASE"/>
</dbReference>
<comment type="caution">
    <text evidence="8">The sequence shown here is derived from an EMBL/GenBank/DDBJ whole genome shotgun (WGS) entry which is preliminary data.</text>
</comment>
<evidence type="ECO:0000313" key="9">
    <source>
        <dbReference type="Proteomes" id="UP000176376"/>
    </source>
</evidence>
<evidence type="ECO:0000256" key="5">
    <source>
        <dbReference type="ARBA" id="ARBA00022898"/>
    </source>
</evidence>
<comment type="cofactor">
    <cofactor evidence="1 6">
        <name>pyridoxal 5'-phosphate</name>
        <dbReference type="ChEBI" id="CHEBI:597326"/>
    </cofactor>
</comment>
<gene>
    <name evidence="8" type="ORF">A3J15_00940</name>
</gene>
<dbReference type="AlphaFoldDB" id="A0A1F7JLW5"/>
<name>A0A1F7JLW5_9BACT</name>
<dbReference type="InterPro" id="IPR050596">
    <property type="entry name" value="AspAT/PAT-like"/>
</dbReference>
<dbReference type="PROSITE" id="PS00105">
    <property type="entry name" value="AA_TRANSFER_CLASS_1"/>
    <property type="match status" value="1"/>
</dbReference>
<dbReference type="Pfam" id="PF00155">
    <property type="entry name" value="Aminotran_1_2"/>
    <property type="match status" value="1"/>
</dbReference>
<keyword evidence="5" id="KW-0663">Pyridoxal phosphate</keyword>
<evidence type="ECO:0000256" key="2">
    <source>
        <dbReference type="ARBA" id="ARBA00007441"/>
    </source>
</evidence>
<dbReference type="InterPro" id="IPR015422">
    <property type="entry name" value="PyrdxlP-dep_Trfase_small"/>
</dbReference>
<evidence type="ECO:0000256" key="3">
    <source>
        <dbReference type="ARBA" id="ARBA00022576"/>
    </source>
</evidence>
<dbReference type="InterPro" id="IPR015421">
    <property type="entry name" value="PyrdxlP-dep_Trfase_major"/>
</dbReference>
<dbReference type="EMBL" id="MGAY01000029">
    <property type="protein sequence ID" value="OGK56609.1"/>
    <property type="molecule type" value="Genomic_DNA"/>
</dbReference>
<evidence type="ECO:0000256" key="4">
    <source>
        <dbReference type="ARBA" id="ARBA00022679"/>
    </source>
</evidence>
<dbReference type="SUPFAM" id="SSF53383">
    <property type="entry name" value="PLP-dependent transferases"/>
    <property type="match status" value="1"/>
</dbReference>
<reference evidence="8 9" key="1">
    <citation type="journal article" date="2016" name="Nat. Commun.">
        <title>Thousands of microbial genomes shed light on interconnected biogeochemical processes in an aquifer system.</title>
        <authorList>
            <person name="Anantharaman K."/>
            <person name="Brown C.T."/>
            <person name="Hug L.A."/>
            <person name="Sharon I."/>
            <person name="Castelle C.J."/>
            <person name="Probst A.J."/>
            <person name="Thomas B.C."/>
            <person name="Singh A."/>
            <person name="Wilkins M.J."/>
            <person name="Karaoz U."/>
            <person name="Brodie E.L."/>
            <person name="Williams K.H."/>
            <person name="Hubbard S.S."/>
            <person name="Banfield J.F."/>
        </authorList>
    </citation>
    <scope>NUCLEOTIDE SEQUENCE [LARGE SCALE GENOMIC DNA]</scope>
</reference>
<accession>A0A1F7JLW5</accession>
<dbReference type="EC" id="2.6.1.-" evidence="6"/>
<evidence type="ECO:0000256" key="1">
    <source>
        <dbReference type="ARBA" id="ARBA00001933"/>
    </source>
</evidence>
<dbReference type="Proteomes" id="UP000176376">
    <property type="component" value="Unassembled WGS sequence"/>
</dbReference>
<keyword evidence="4 6" id="KW-0808">Transferase</keyword>
<dbReference type="PANTHER" id="PTHR46383:SF1">
    <property type="entry name" value="ASPARTATE AMINOTRANSFERASE"/>
    <property type="match status" value="1"/>
</dbReference>
<dbReference type="PANTHER" id="PTHR46383">
    <property type="entry name" value="ASPARTATE AMINOTRANSFERASE"/>
    <property type="match status" value="1"/>
</dbReference>
<evidence type="ECO:0000256" key="6">
    <source>
        <dbReference type="RuleBase" id="RU000481"/>
    </source>
</evidence>
<dbReference type="Gene3D" id="3.40.640.10">
    <property type="entry name" value="Type I PLP-dependent aspartate aminotransferase-like (Major domain)"/>
    <property type="match status" value="1"/>
</dbReference>
<dbReference type="Gene3D" id="3.90.1150.10">
    <property type="entry name" value="Aspartate Aminotransferase, domain 1"/>
    <property type="match status" value="1"/>
</dbReference>
<evidence type="ECO:0000259" key="7">
    <source>
        <dbReference type="Pfam" id="PF00155"/>
    </source>
</evidence>
<feature type="domain" description="Aminotransferase class I/classII large" evidence="7">
    <location>
        <begin position="33"/>
        <end position="409"/>
    </location>
</feature>
<dbReference type="InterPro" id="IPR015424">
    <property type="entry name" value="PyrdxlP-dep_Trfase"/>
</dbReference>
<dbReference type="InterPro" id="IPR004839">
    <property type="entry name" value="Aminotransferase_I/II_large"/>
</dbReference>
<dbReference type="InterPro" id="IPR004838">
    <property type="entry name" value="NHTrfase_class1_PyrdxlP-BS"/>
</dbReference>
<dbReference type="STRING" id="1802074.A3J15_00940"/>